<sequence>METTSANGPIKLYEDAQGSYALYRVGADIGGESVLLVSGGDAALIDAGYAWCAPRTYRNIQAVLGDEPVGMLLLTHSHYDHAAGAGYLKKRMPEMVICAHAHAARVFERSGALATMRKLNDAEAHAQGLSEYEDVSDIRVDRVLEPGETVRIGALSLQVIEAPGHTRDSLAFWDEEYRLLISCESAGVYAGPLPEGVVPGGKLADDTAVPEDVMFCCQIPALTGYADCLAYIERAQALDPAVMLVPHSGVMVGQEVRDYLAAAAFWGVYEGDLVVRLHNHGLSPDAILECFKRVFYTEAVRAVQPEPAFDLNASYTVPLILRERV</sequence>
<dbReference type="EMBL" id="FOEC01000001">
    <property type="protein sequence ID" value="SEO44958.1"/>
    <property type="molecule type" value="Genomic_DNA"/>
</dbReference>
<dbReference type="CDD" id="cd06262">
    <property type="entry name" value="metallo-hydrolase-like_MBL-fold"/>
    <property type="match status" value="1"/>
</dbReference>
<dbReference type="AlphaFoldDB" id="A0A172RVZ3"/>
<protein>
    <submittedName>
        <fullName evidence="2">Metallo-beta-lactamase superfamily protein</fullName>
    </submittedName>
</protein>
<dbReference type="Proteomes" id="UP000182975">
    <property type="component" value="Unassembled WGS sequence"/>
</dbReference>
<evidence type="ECO:0000313" key="3">
    <source>
        <dbReference type="Proteomes" id="UP000182975"/>
    </source>
</evidence>
<dbReference type="InterPro" id="IPR050855">
    <property type="entry name" value="NDM-1-like"/>
</dbReference>
<dbReference type="PANTHER" id="PTHR42951">
    <property type="entry name" value="METALLO-BETA-LACTAMASE DOMAIN-CONTAINING"/>
    <property type="match status" value="1"/>
</dbReference>
<name>A0A172RVZ3_9ACTN</name>
<keyword evidence="3" id="KW-1185">Reference proteome</keyword>
<evidence type="ECO:0000313" key="2">
    <source>
        <dbReference type="EMBL" id="SEO44958.1"/>
    </source>
</evidence>
<proteinExistence type="predicted"/>
<dbReference type="RefSeq" id="WP_066660042.1">
    <property type="nucleotide sequence ID" value="NZ_CP011402.1"/>
</dbReference>
<dbReference type="InterPro" id="IPR036866">
    <property type="entry name" value="RibonucZ/Hydroxyglut_hydro"/>
</dbReference>
<gene>
    <name evidence="2" type="ORF">SAMN02910314_00294</name>
</gene>
<feature type="domain" description="Metallo-beta-lactamase" evidence="1">
    <location>
        <begin position="30"/>
        <end position="247"/>
    </location>
</feature>
<dbReference type="InterPro" id="IPR001279">
    <property type="entry name" value="Metallo-B-lactamas"/>
</dbReference>
<dbReference type="STRING" id="79604.AAY81_00490"/>
<dbReference type="Gene3D" id="3.60.15.10">
    <property type="entry name" value="Ribonuclease Z/Hydroxyacylglutathione hydrolase-like"/>
    <property type="match status" value="1"/>
</dbReference>
<reference evidence="3" key="1">
    <citation type="submission" date="2016-10" db="EMBL/GenBank/DDBJ databases">
        <authorList>
            <person name="Varghese N."/>
        </authorList>
    </citation>
    <scope>NUCLEOTIDE SEQUENCE [LARGE SCALE GENOMIC DNA]</scope>
    <source>
        <strain evidence="3">DSM 21843</strain>
    </source>
</reference>
<evidence type="ECO:0000259" key="1">
    <source>
        <dbReference type="SMART" id="SM00849"/>
    </source>
</evidence>
<dbReference type="KEGG" id="ddt:AAY81_00490"/>
<dbReference type="OrthoDB" id="2971563at2"/>
<organism evidence="2 3">
    <name type="scientific">Denitrobacterium detoxificans</name>
    <dbReference type="NCBI Taxonomy" id="79604"/>
    <lineage>
        <taxon>Bacteria</taxon>
        <taxon>Bacillati</taxon>
        <taxon>Actinomycetota</taxon>
        <taxon>Coriobacteriia</taxon>
        <taxon>Eggerthellales</taxon>
        <taxon>Eggerthellaceae</taxon>
        <taxon>Denitrobacterium</taxon>
    </lineage>
</organism>
<dbReference type="SMART" id="SM00849">
    <property type="entry name" value="Lactamase_B"/>
    <property type="match status" value="1"/>
</dbReference>
<accession>A0A172RVZ3</accession>
<dbReference type="SUPFAM" id="SSF56281">
    <property type="entry name" value="Metallo-hydrolase/oxidoreductase"/>
    <property type="match status" value="1"/>
</dbReference>
<dbReference type="Pfam" id="PF00753">
    <property type="entry name" value="Lactamase_B"/>
    <property type="match status" value="1"/>
</dbReference>